<dbReference type="Pfam" id="PF22725">
    <property type="entry name" value="GFO_IDH_MocA_C3"/>
    <property type="match status" value="1"/>
</dbReference>
<name>A0A1U9NHY5_9BACT</name>
<evidence type="ECO:0000313" key="3">
    <source>
        <dbReference type="EMBL" id="AQT67377.1"/>
    </source>
</evidence>
<dbReference type="AlphaFoldDB" id="A0A1U9NHY5"/>
<dbReference type="PANTHER" id="PTHR43377">
    <property type="entry name" value="BILIVERDIN REDUCTASE A"/>
    <property type="match status" value="1"/>
</dbReference>
<keyword evidence="3" id="KW-0560">Oxidoreductase</keyword>
<dbReference type="Gene3D" id="3.40.50.720">
    <property type="entry name" value="NAD(P)-binding Rossmann-like Domain"/>
    <property type="match status" value="1"/>
</dbReference>
<dbReference type="EMBL" id="CP019791">
    <property type="protein sequence ID" value="AQT67377.1"/>
    <property type="molecule type" value="Genomic_DNA"/>
</dbReference>
<feature type="domain" description="Gfo/Idh/MocA-like oxidoreductase N-terminal" evidence="1">
    <location>
        <begin position="6"/>
        <end position="121"/>
    </location>
</feature>
<evidence type="ECO:0000259" key="1">
    <source>
        <dbReference type="Pfam" id="PF01408"/>
    </source>
</evidence>
<dbReference type="InterPro" id="IPR000683">
    <property type="entry name" value="Gfo/Idh/MocA-like_OxRdtase_N"/>
</dbReference>
<gene>
    <name evidence="3" type="primary">gfo_1</name>
    <name evidence="3" type="ORF">STSP2_00521</name>
</gene>
<proteinExistence type="predicted"/>
<evidence type="ECO:0000313" key="4">
    <source>
        <dbReference type="Proteomes" id="UP000189674"/>
    </source>
</evidence>
<accession>A0A1U9NHY5</accession>
<organism evidence="3 4">
    <name type="scientific">Anaerohalosphaera lusitana</name>
    <dbReference type="NCBI Taxonomy" id="1936003"/>
    <lineage>
        <taxon>Bacteria</taxon>
        <taxon>Pseudomonadati</taxon>
        <taxon>Planctomycetota</taxon>
        <taxon>Phycisphaerae</taxon>
        <taxon>Sedimentisphaerales</taxon>
        <taxon>Anaerohalosphaeraceae</taxon>
        <taxon>Anaerohalosphaera</taxon>
    </lineage>
</organism>
<evidence type="ECO:0000259" key="2">
    <source>
        <dbReference type="Pfam" id="PF22725"/>
    </source>
</evidence>
<sequence>MAEKLKTAIMGLSPVGVKLLEAADRTSLFELRAVADSDGEQAQKIAAIYDCQPHNDYRQLVIQPDLQVLLVAEPMHLCREHLRVAIKNNCNILKLLPPALDFEQAADMIRTAEKQKVKFDVASRIRVAPGFRKVKEYIRAQGREKFHLITAVCHLPAQQLEPNERWLADPQLAGGGVILQKCYELLERVVDIFDIPQQIYTLLTSHAPDRKQRLSTTEDTALITMKFSDTLLANVTASRVLGPPALMLRIHSKENYIKATPDSMTLFDNQGEILEQYNYIQQPDNSLETMLTEFAHSITNPPKPPTEPTYHPIIETMSLIESAYVSARTAMPEPTQRILKLVRP</sequence>
<dbReference type="OrthoDB" id="9792085at2"/>
<dbReference type="GO" id="GO:0000166">
    <property type="term" value="F:nucleotide binding"/>
    <property type="evidence" value="ECO:0007669"/>
    <property type="project" value="InterPro"/>
</dbReference>
<dbReference type="KEGG" id="alus:STSP2_00521"/>
<dbReference type="Pfam" id="PF01408">
    <property type="entry name" value="GFO_IDH_MocA"/>
    <property type="match status" value="1"/>
</dbReference>
<dbReference type="InterPro" id="IPR055170">
    <property type="entry name" value="GFO_IDH_MocA-like_dom"/>
</dbReference>
<protein>
    <submittedName>
        <fullName evidence="3">Glucose--fructose oxidoreductase</fullName>
        <ecNumber evidence="3">1.1.99.28</ecNumber>
    </submittedName>
</protein>
<dbReference type="Proteomes" id="UP000189674">
    <property type="component" value="Chromosome"/>
</dbReference>
<dbReference type="InterPro" id="IPR051450">
    <property type="entry name" value="Gfo/Idh/MocA_Oxidoreductases"/>
</dbReference>
<feature type="domain" description="GFO/IDH/MocA-like oxidoreductase" evidence="2">
    <location>
        <begin position="131"/>
        <end position="252"/>
    </location>
</feature>
<dbReference type="EC" id="1.1.99.28" evidence="3"/>
<dbReference type="STRING" id="1936003.STSP2_00521"/>
<dbReference type="PANTHER" id="PTHR43377:SF1">
    <property type="entry name" value="BILIVERDIN REDUCTASE A"/>
    <property type="match status" value="1"/>
</dbReference>
<dbReference type="Gene3D" id="3.30.360.10">
    <property type="entry name" value="Dihydrodipicolinate Reductase, domain 2"/>
    <property type="match status" value="1"/>
</dbReference>
<dbReference type="RefSeq" id="WP_146659572.1">
    <property type="nucleotide sequence ID" value="NZ_CP019791.1"/>
</dbReference>
<keyword evidence="4" id="KW-1185">Reference proteome</keyword>
<dbReference type="GO" id="GO:0047061">
    <property type="term" value="F:glucose-fructose oxidoreductase activity"/>
    <property type="evidence" value="ECO:0007669"/>
    <property type="project" value="UniProtKB-EC"/>
</dbReference>
<dbReference type="InterPro" id="IPR036291">
    <property type="entry name" value="NAD(P)-bd_dom_sf"/>
</dbReference>
<dbReference type="SUPFAM" id="SSF55347">
    <property type="entry name" value="Glyceraldehyde-3-phosphate dehydrogenase-like, C-terminal domain"/>
    <property type="match status" value="1"/>
</dbReference>
<reference evidence="4" key="1">
    <citation type="submission" date="2017-02" db="EMBL/GenBank/DDBJ databases">
        <title>Comparative genomics and description of representatives of a novel lineage of planctomycetes thriving in anoxic sediments.</title>
        <authorList>
            <person name="Spring S."/>
            <person name="Bunk B."/>
            <person name="Sproer C."/>
        </authorList>
    </citation>
    <scope>NUCLEOTIDE SEQUENCE [LARGE SCALE GENOMIC DNA]</scope>
    <source>
        <strain evidence="4">ST-NAGAB-D1</strain>
    </source>
</reference>
<dbReference type="SUPFAM" id="SSF51735">
    <property type="entry name" value="NAD(P)-binding Rossmann-fold domains"/>
    <property type="match status" value="1"/>
</dbReference>